<keyword evidence="3" id="KW-0804">Transcription</keyword>
<evidence type="ECO:0000313" key="7">
    <source>
        <dbReference type="Proteomes" id="UP000232323"/>
    </source>
</evidence>
<evidence type="ECO:0000313" key="6">
    <source>
        <dbReference type="EMBL" id="GAX82918.1"/>
    </source>
</evidence>
<feature type="domain" description="NOT2/NOT3/NOT5 C-terminal" evidence="5">
    <location>
        <begin position="451"/>
        <end position="571"/>
    </location>
</feature>
<keyword evidence="2" id="KW-0805">Transcription regulation</keyword>
<dbReference type="OrthoDB" id="25391at2759"/>
<dbReference type="Proteomes" id="UP000232323">
    <property type="component" value="Unassembled WGS sequence"/>
</dbReference>
<accession>A0A250XIK9</accession>
<feature type="compositionally biased region" description="Low complexity" evidence="4">
    <location>
        <begin position="584"/>
        <end position="594"/>
    </location>
</feature>
<feature type="region of interest" description="Disordered" evidence="4">
    <location>
        <begin position="239"/>
        <end position="277"/>
    </location>
</feature>
<name>A0A250XIK9_9CHLO</name>
<dbReference type="InterPro" id="IPR040168">
    <property type="entry name" value="Not2/3/5"/>
</dbReference>
<organism evidence="6 7">
    <name type="scientific">Chlamydomonas eustigma</name>
    <dbReference type="NCBI Taxonomy" id="1157962"/>
    <lineage>
        <taxon>Eukaryota</taxon>
        <taxon>Viridiplantae</taxon>
        <taxon>Chlorophyta</taxon>
        <taxon>core chlorophytes</taxon>
        <taxon>Chlorophyceae</taxon>
        <taxon>CS clade</taxon>
        <taxon>Chlamydomonadales</taxon>
        <taxon>Chlamydomonadaceae</taxon>
        <taxon>Chlamydomonas</taxon>
    </lineage>
</organism>
<sequence>MLNQPGLDPTSRAQQYGQQMNTGFNAPYTLGNISGALQANGIQTQLGVRGLAGLQLGTGLNAAVQQGRFPQTLQSNLQQLGQYQVRQGALGNAGLPSVSNGMSAAAAAVASRGGIGGINLGNPGLATTTMRPGAAPGLNLQAYGQSIAIGAQQQAAALNMNRLAGIANLQNNGRIGLGTINLLQQQQQQKQGGLAVQNPPHNLLSMLAARPKQQANNYESNAQLGNFGAIGLPEMFQRLNGQEHGGEGGPGPGPLDEANYPSLSGGGPPGWLGITSTAQGDTASYPAPTLMRKGVAGLVAGGLGSEFSMQNEDFPALGDGATRADESGVGTYPSMSGPTWRAAAASALNEGVGILGSQAQDTEQQLRQQQQGRTAAATAGAALRGGNATAAAAGALQDKVRAITSGVADRYGLLSLMPSLKMADPDFTLLTLGPDLTSLGLNLNATECLHRTFASPLSDNPIKAEPEFNLPSCYRHSPQRLHPGCLGKFKEETLFYVFYSMPSDDAQFIAADELYSRGWFWHRRFKLWMITAPGSTPTQKTARGERCGYLVFDPQVWEVVPREVDIMYEDLEQHPRLPRPKHMATTAAAATNNAGQVQAPAAGRMQ</sequence>
<dbReference type="Pfam" id="PF04153">
    <property type="entry name" value="NOT2_3_5_C"/>
    <property type="match status" value="1"/>
</dbReference>
<keyword evidence="7" id="KW-1185">Reference proteome</keyword>
<protein>
    <recommendedName>
        <fullName evidence="5">NOT2/NOT3/NOT5 C-terminal domain-containing protein</fullName>
    </recommendedName>
</protein>
<evidence type="ECO:0000256" key="4">
    <source>
        <dbReference type="SAM" id="MobiDB-lite"/>
    </source>
</evidence>
<proteinExistence type="inferred from homology"/>
<dbReference type="AlphaFoldDB" id="A0A250XIK9"/>
<dbReference type="STRING" id="1157962.A0A250XIK9"/>
<evidence type="ECO:0000256" key="1">
    <source>
        <dbReference type="ARBA" id="ARBA00007682"/>
    </source>
</evidence>
<gene>
    <name evidence="6" type="ORF">CEUSTIGMA_g10344.t1</name>
</gene>
<dbReference type="GO" id="GO:0006355">
    <property type="term" value="P:regulation of DNA-templated transcription"/>
    <property type="evidence" value="ECO:0007669"/>
    <property type="project" value="InterPro"/>
</dbReference>
<dbReference type="InterPro" id="IPR038635">
    <property type="entry name" value="CCR4-NOT_su2/3/5_C_sf"/>
</dbReference>
<dbReference type="Gene3D" id="2.30.30.1020">
    <property type="entry name" value="CCR4-NOT complex subunit 2/3/5, C-terminal domain"/>
    <property type="match status" value="1"/>
</dbReference>
<dbReference type="GO" id="GO:0030015">
    <property type="term" value="C:CCR4-NOT core complex"/>
    <property type="evidence" value="ECO:0007669"/>
    <property type="project" value="InterPro"/>
</dbReference>
<dbReference type="PANTHER" id="PTHR23326">
    <property type="entry name" value="CCR4 NOT-RELATED"/>
    <property type="match status" value="1"/>
</dbReference>
<feature type="region of interest" description="Disordered" evidence="4">
    <location>
        <begin position="577"/>
        <end position="606"/>
    </location>
</feature>
<comment type="similarity">
    <text evidence="1">Belongs to the CNOT2/3/5 family.</text>
</comment>
<dbReference type="EMBL" id="BEGY01000088">
    <property type="protein sequence ID" value="GAX82918.1"/>
    <property type="molecule type" value="Genomic_DNA"/>
</dbReference>
<evidence type="ECO:0000256" key="2">
    <source>
        <dbReference type="ARBA" id="ARBA00023015"/>
    </source>
</evidence>
<dbReference type="InterPro" id="IPR007282">
    <property type="entry name" value="NOT2/3/5_C"/>
</dbReference>
<evidence type="ECO:0000259" key="5">
    <source>
        <dbReference type="Pfam" id="PF04153"/>
    </source>
</evidence>
<reference evidence="6 7" key="1">
    <citation type="submission" date="2017-08" db="EMBL/GenBank/DDBJ databases">
        <title>Acidophilic green algal genome provides insights into adaptation to an acidic environment.</title>
        <authorList>
            <person name="Hirooka S."/>
            <person name="Hirose Y."/>
            <person name="Kanesaki Y."/>
            <person name="Higuchi S."/>
            <person name="Fujiwara T."/>
            <person name="Onuma R."/>
            <person name="Era A."/>
            <person name="Ohbayashi R."/>
            <person name="Uzuka A."/>
            <person name="Nozaki H."/>
            <person name="Yoshikawa H."/>
            <person name="Miyagishima S.Y."/>
        </authorList>
    </citation>
    <scope>NUCLEOTIDE SEQUENCE [LARGE SCALE GENOMIC DNA]</scope>
    <source>
        <strain evidence="6 7">NIES-2499</strain>
    </source>
</reference>
<comment type="caution">
    <text evidence="6">The sequence shown here is derived from an EMBL/GenBank/DDBJ whole genome shotgun (WGS) entry which is preliminary data.</text>
</comment>
<evidence type="ECO:0000256" key="3">
    <source>
        <dbReference type="ARBA" id="ARBA00023163"/>
    </source>
</evidence>